<feature type="chain" id="PRO_5014811911" description="CARDB domain-containing protein" evidence="1">
    <location>
        <begin position="30"/>
        <end position="301"/>
    </location>
</feature>
<dbReference type="Pfam" id="PF07705">
    <property type="entry name" value="CARDB"/>
    <property type="match status" value="2"/>
</dbReference>
<evidence type="ECO:0000259" key="2">
    <source>
        <dbReference type="Pfam" id="PF07705"/>
    </source>
</evidence>
<dbReference type="Gene3D" id="2.60.40.10">
    <property type="entry name" value="Immunoglobulins"/>
    <property type="match status" value="2"/>
</dbReference>
<gene>
    <name evidence="3" type="ORF">COY37_06230</name>
</gene>
<proteinExistence type="predicted"/>
<feature type="domain" description="CARDB" evidence="2">
    <location>
        <begin position="162"/>
        <end position="246"/>
    </location>
</feature>
<dbReference type="EMBL" id="PFNG01000150">
    <property type="protein sequence ID" value="PIZ38397.1"/>
    <property type="molecule type" value="Genomic_DNA"/>
</dbReference>
<dbReference type="Proteomes" id="UP000230956">
    <property type="component" value="Unassembled WGS sequence"/>
</dbReference>
<accession>A0A2M7T7M7</accession>
<evidence type="ECO:0000313" key="4">
    <source>
        <dbReference type="Proteomes" id="UP000230956"/>
    </source>
</evidence>
<dbReference type="RefSeq" id="WP_286678122.1">
    <property type="nucleotide sequence ID" value="NZ_MNXI01000060.1"/>
</dbReference>
<feature type="domain" description="CARDB" evidence="2">
    <location>
        <begin position="35"/>
        <end position="83"/>
    </location>
</feature>
<evidence type="ECO:0000313" key="3">
    <source>
        <dbReference type="EMBL" id="PIZ38397.1"/>
    </source>
</evidence>
<organism evidence="3 4">
    <name type="scientific">Candidatus Aquicultor secundus</name>
    <dbReference type="NCBI Taxonomy" id="1973895"/>
    <lineage>
        <taxon>Bacteria</taxon>
        <taxon>Bacillati</taxon>
        <taxon>Actinomycetota</taxon>
        <taxon>Candidatus Aquicultoria</taxon>
        <taxon>Candidatus Aquicultorales</taxon>
        <taxon>Candidatus Aquicultoraceae</taxon>
        <taxon>Candidatus Aquicultor</taxon>
    </lineage>
</organism>
<dbReference type="AlphaFoldDB" id="A0A2M7T7M7"/>
<evidence type="ECO:0000256" key="1">
    <source>
        <dbReference type="SAM" id="SignalP"/>
    </source>
</evidence>
<reference evidence="4" key="1">
    <citation type="submission" date="2017-09" db="EMBL/GenBank/DDBJ databases">
        <title>Depth-based differentiation of microbial function through sediment-hosted aquifers and enrichment of novel symbionts in the deep terrestrial subsurface.</title>
        <authorList>
            <person name="Probst A.J."/>
            <person name="Ladd B."/>
            <person name="Jarett J.K."/>
            <person name="Geller-Mcgrath D.E."/>
            <person name="Sieber C.M.K."/>
            <person name="Emerson J.B."/>
            <person name="Anantharaman K."/>
            <person name="Thomas B.C."/>
            <person name="Malmstrom R."/>
            <person name="Stieglmeier M."/>
            <person name="Klingl A."/>
            <person name="Woyke T."/>
            <person name="Ryan C.M."/>
            <person name="Banfield J.F."/>
        </authorList>
    </citation>
    <scope>NUCLEOTIDE SEQUENCE [LARGE SCALE GENOMIC DNA]</scope>
</reference>
<comment type="caution">
    <text evidence="3">The sequence shown here is derived from an EMBL/GenBank/DDBJ whole genome shotgun (WGS) entry which is preliminary data.</text>
</comment>
<name>A0A2M7T7M7_9ACTN</name>
<dbReference type="InterPro" id="IPR011635">
    <property type="entry name" value="CARDB"/>
</dbReference>
<keyword evidence="1" id="KW-0732">Signal</keyword>
<sequence>MVKKIVAFVISLSVSLVVISLLIAAPAFASSPVVLVSASIEPKDVSPGDNFTLKLNVKNDGNAKAKNLMVTLGVDSASMSDADGTSQGQEAGVSSSQSLLSVLGESNVRYLGSLGSDRRQEVAFRMISDGSARSGTYNLKVKLNYNGARAQDQVVGIKIVRKPDLRINPSSMPSSVDVGKEFKLTAEIVNAGNHTANGVSAELSADGAGIKSPNYFVGTLESADSDVYETGVTFDKPGEKTLRLKVGYVDDFNHARFITKDLKIKVEGNSKPKDKPEDSGGFFSGIAKFFKALFGFGEKSE</sequence>
<protein>
    <recommendedName>
        <fullName evidence="2">CARDB domain-containing protein</fullName>
    </recommendedName>
</protein>
<dbReference type="PANTHER" id="PTHR35902">
    <property type="entry name" value="S-LAYER DOMAIN-LIKE PROTEIN-RELATED"/>
    <property type="match status" value="1"/>
</dbReference>
<feature type="signal peptide" evidence="1">
    <location>
        <begin position="1"/>
        <end position="29"/>
    </location>
</feature>
<dbReference type="InterPro" id="IPR013783">
    <property type="entry name" value="Ig-like_fold"/>
</dbReference>
<dbReference type="GO" id="GO:0005975">
    <property type="term" value="P:carbohydrate metabolic process"/>
    <property type="evidence" value="ECO:0007669"/>
    <property type="project" value="UniProtKB-ARBA"/>
</dbReference>